<feature type="region of interest" description="Disordered" evidence="1">
    <location>
        <begin position="48"/>
        <end position="83"/>
    </location>
</feature>
<reference evidence="2 3" key="1">
    <citation type="journal article" date="2023" name="Sci. Data">
        <title>Genome assembly of the Korean intertidal mud-creeper Batillaria attramentaria.</title>
        <authorList>
            <person name="Patra A.K."/>
            <person name="Ho P.T."/>
            <person name="Jun S."/>
            <person name="Lee S.J."/>
            <person name="Kim Y."/>
            <person name="Won Y.J."/>
        </authorList>
    </citation>
    <scope>NUCLEOTIDE SEQUENCE [LARGE SCALE GENOMIC DNA]</scope>
    <source>
        <strain evidence="2">Wonlab-2016</strain>
    </source>
</reference>
<proteinExistence type="predicted"/>
<dbReference type="AlphaFoldDB" id="A0ABD0J6Z2"/>
<protein>
    <submittedName>
        <fullName evidence="2">Uncharacterized protein</fullName>
    </submittedName>
</protein>
<dbReference type="EMBL" id="JACVVK020000600">
    <property type="protein sequence ID" value="KAK7463310.1"/>
    <property type="molecule type" value="Genomic_DNA"/>
</dbReference>
<dbReference type="Proteomes" id="UP001519460">
    <property type="component" value="Unassembled WGS sequence"/>
</dbReference>
<gene>
    <name evidence="2" type="ORF">BaRGS_00038111</name>
</gene>
<accession>A0ABD0J6Z2</accession>
<name>A0ABD0J6Z2_9CAEN</name>
<organism evidence="2 3">
    <name type="scientific">Batillaria attramentaria</name>
    <dbReference type="NCBI Taxonomy" id="370345"/>
    <lineage>
        <taxon>Eukaryota</taxon>
        <taxon>Metazoa</taxon>
        <taxon>Spiralia</taxon>
        <taxon>Lophotrochozoa</taxon>
        <taxon>Mollusca</taxon>
        <taxon>Gastropoda</taxon>
        <taxon>Caenogastropoda</taxon>
        <taxon>Sorbeoconcha</taxon>
        <taxon>Cerithioidea</taxon>
        <taxon>Batillariidae</taxon>
        <taxon>Batillaria</taxon>
    </lineage>
</organism>
<feature type="compositionally biased region" description="Basic and acidic residues" evidence="1">
    <location>
        <begin position="48"/>
        <end position="65"/>
    </location>
</feature>
<comment type="caution">
    <text evidence="2">The sequence shown here is derived from an EMBL/GenBank/DDBJ whole genome shotgun (WGS) entry which is preliminary data.</text>
</comment>
<keyword evidence="3" id="KW-1185">Reference proteome</keyword>
<evidence type="ECO:0000313" key="2">
    <source>
        <dbReference type="EMBL" id="KAK7463310.1"/>
    </source>
</evidence>
<evidence type="ECO:0000313" key="3">
    <source>
        <dbReference type="Proteomes" id="UP001519460"/>
    </source>
</evidence>
<sequence length="120" mass="13865">MLATLKAGEETRRLIRETTRSCSRNCNKPNILTLMERTYVNLPDLLPEKARQRMAEQEAAERDQPPLDLNRSSSGKLRRTNGRFDIDEEEAELRGNLPIYHIQYTALRDMGGTRRNSVFS</sequence>
<evidence type="ECO:0000256" key="1">
    <source>
        <dbReference type="SAM" id="MobiDB-lite"/>
    </source>
</evidence>